<sequence>ERDGDDETFIDGGVFANDPEMAALWAIRMQWKKPVNYHLISIGTGCYNAKLSVDNWKGGYKYWLLDTNGLLVNVLMDGPRSLIETVMNKLATFDNIKRIKFNYQLKESIELDDPGFAAKFNKEWEILKTGDDYKVLVYFYKEHIKKQRNSSEQ</sequence>
<dbReference type="Gene3D" id="3.40.1090.10">
    <property type="entry name" value="Cytosolic phospholipase A2 catalytic domain"/>
    <property type="match status" value="1"/>
</dbReference>
<dbReference type="Proteomes" id="UP000663828">
    <property type="component" value="Unassembled WGS sequence"/>
</dbReference>
<protein>
    <recommendedName>
        <fullName evidence="3">Patatin-like protein</fullName>
    </recommendedName>
</protein>
<evidence type="ECO:0000313" key="2">
    <source>
        <dbReference type="Proteomes" id="UP000663828"/>
    </source>
</evidence>
<comment type="caution">
    <text evidence="1">The sequence shown here is derived from an EMBL/GenBank/DDBJ whole genome shotgun (WGS) entry which is preliminary data.</text>
</comment>
<evidence type="ECO:0000313" key="1">
    <source>
        <dbReference type="EMBL" id="CAF1681944.1"/>
    </source>
</evidence>
<dbReference type="InterPro" id="IPR016035">
    <property type="entry name" value="Acyl_Trfase/lysoPLipase"/>
</dbReference>
<gene>
    <name evidence="1" type="ORF">XAT740_LOCUS60783</name>
</gene>
<dbReference type="SUPFAM" id="SSF52151">
    <property type="entry name" value="FabD/lysophospholipase-like"/>
    <property type="match status" value="1"/>
</dbReference>
<reference evidence="1" key="1">
    <citation type="submission" date="2021-02" db="EMBL/GenBank/DDBJ databases">
        <authorList>
            <person name="Nowell W R."/>
        </authorList>
    </citation>
    <scope>NUCLEOTIDE SEQUENCE</scope>
</reference>
<dbReference type="EMBL" id="CAJNOR010015342">
    <property type="protein sequence ID" value="CAF1681944.1"/>
    <property type="molecule type" value="Genomic_DNA"/>
</dbReference>
<name>A0A816H691_ADIRI</name>
<feature type="non-terminal residue" evidence="1">
    <location>
        <position position="1"/>
    </location>
</feature>
<keyword evidence="2" id="KW-1185">Reference proteome</keyword>
<organism evidence="1 2">
    <name type="scientific">Adineta ricciae</name>
    <name type="common">Rotifer</name>
    <dbReference type="NCBI Taxonomy" id="249248"/>
    <lineage>
        <taxon>Eukaryota</taxon>
        <taxon>Metazoa</taxon>
        <taxon>Spiralia</taxon>
        <taxon>Gnathifera</taxon>
        <taxon>Rotifera</taxon>
        <taxon>Eurotatoria</taxon>
        <taxon>Bdelloidea</taxon>
        <taxon>Adinetida</taxon>
        <taxon>Adinetidae</taxon>
        <taxon>Adineta</taxon>
    </lineage>
</organism>
<evidence type="ECO:0008006" key="3">
    <source>
        <dbReference type="Google" id="ProtNLM"/>
    </source>
</evidence>
<accession>A0A816H691</accession>
<proteinExistence type="predicted"/>
<dbReference type="AlphaFoldDB" id="A0A816H691"/>